<dbReference type="SUPFAM" id="SSF49842">
    <property type="entry name" value="TNF-like"/>
    <property type="match status" value="1"/>
</dbReference>
<dbReference type="Proteomes" id="UP001057877">
    <property type="component" value="Chromosome"/>
</dbReference>
<dbReference type="Pfam" id="PF18573">
    <property type="entry name" value="BclA_C"/>
    <property type="match status" value="1"/>
</dbReference>
<evidence type="ECO:0000313" key="3">
    <source>
        <dbReference type="Proteomes" id="UP001057877"/>
    </source>
</evidence>
<dbReference type="InterPro" id="IPR008983">
    <property type="entry name" value="Tumour_necrosis_fac-like_dom"/>
</dbReference>
<keyword evidence="3" id="KW-1185">Reference proteome</keyword>
<evidence type="ECO:0000259" key="1">
    <source>
        <dbReference type="Pfam" id="PF18573"/>
    </source>
</evidence>
<dbReference type="EMBL" id="CP091430">
    <property type="protein sequence ID" value="UVI33833.1"/>
    <property type="molecule type" value="Genomic_DNA"/>
</dbReference>
<dbReference type="InterPro" id="IPR041415">
    <property type="entry name" value="BclA_C"/>
</dbReference>
<accession>A0ABY5SJQ4</accession>
<gene>
    <name evidence="2" type="ORF">L1F29_32805</name>
</gene>
<organism evidence="2 3">
    <name type="scientific">Paenibacillus spongiae</name>
    <dbReference type="NCBI Taxonomy" id="2909671"/>
    <lineage>
        <taxon>Bacteria</taxon>
        <taxon>Bacillati</taxon>
        <taxon>Bacillota</taxon>
        <taxon>Bacilli</taxon>
        <taxon>Bacillales</taxon>
        <taxon>Paenibacillaceae</taxon>
        <taxon>Paenibacillus</taxon>
    </lineage>
</organism>
<feature type="domain" description="BclA C-terminal" evidence="1">
    <location>
        <begin position="2"/>
        <end position="110"/>
    </location>
</feature>
<sequence>MPLPGQKLGTGITVDGSNTVFTVSEAGTYYISYSINLTASLLASSRLLINGMQDTPSTVSPMLSRDHFLASTIVNLQAGSTVSLQLFGLLGAATLLSNSQGAALTIIKIQ</sequence>
<reference evidence="2" key="1">
    <citation type="submission" date="2022-01" db="EMBL/GenBank/DDBJ databases">
        <title>Paenibacillus spongiae sp. nov., isolated from marine sponge.</title>
        <authorList>
            <person name="Li Z."/>
            <person name="Zhang M."/>
        </authorList>
    </citation>
    <scope>NUCLEOTIDE SEQUENCE</scope>
    <source>
        <strain evidence="2">PHS-Z3</strain>
    </source>
</reference>
<name>A0ABY5SJQ4_9BACL</name>
<dbReference type="Gene3D" id="2.60.120.40">
    <property type="match status" value="1"/>
</dbReference>
<protein>
    <recommendedName>
        <fullName evidence="1">BclA C-terminal domain-containing protein</fullName>
    </recommendedName>
</protein>
<evidence type="ECO:0000313" key="2">
    <source>
        <dbReference type="EMBL" id="UVI33833.1"/>
    </source>
</evidence>
<proteinExistence type="predicted"/>